<proteinExistence type="predicted"/>
<dbReference type="EC" id="1.5.3.1" evidence="3"/>
<reference evidence="3 4" key="1">
    <citation type="submission" date="2016-01" db="EMBL/GenBank/DDBJ databases">
        <title>Draft Genome Sequences of Seven Thermophilic Sporeformers Isolated from Foods.</title>
        <authorList>
            <person name="Berendsen E.M."/>
            <person name="Wells-Bennik M.H."/>
            <person name="Krawcyk A.O."/>
            <person name="De Jong A."/>
            <person name="Holsappel S."/>
            <person name="Eijlander R.T."/>
            <person name="Kuipers O.P."/>
        </authorList>
    </citation>
    <scope>NUCLEOTIDE SEQUENCE [LARGE SCALE GENOMIC DNA]</scope>
    <source>
        <strain evidence="3 4">B4110</strain>
    </source>
</reference>
<dbReference type="PANTHER" id="PTHR13847">
    <property type="entry name" value="SARCOSINE DEHYDROGENASE-RELATED"/>
    <property type="match status" value="1"/>
</dbReference>
<dbReference type="InterPro" id="IPR006076">
    <property type="entry name" value="FAD-dep_OxRdtase"/>
</dbReference>
<name>A0A150N354_9BACL</name>
<dbReference type="GO" id="GO:0008115">
    <property type="term" value="F:sarcosine oxidase activity"/>
    <property type="evidence" value="ECO:0007669"/>
    <property type="project" value="UniProtKB-EC"/>
</dbReference>
<dbReference type="Pfam" id="PF01266">
    <property type="entry name" value="DAO"/>
    <property type="match status" value="1"/>
</dbReference>
<evidence type="ECO:0000313" key="3">
    <source>
        <dbReference type="EMBL" id="KYD31012.1"/>
    </source>
</evidence>
<dbReference type="Proteomes" id="UP000075324">
    <property type="component" value="Unassembled WGS sequence"/>
</dbReference>
<comment type="caution">
    <text evidence="3">The sequence shown here is derived from an EMBL/GenBank/DDBJ whole genome shotgun (WGS) entry which is preliminary data.</text>
</comment>
<dbReference type="Gene3D" id="3.50.50.60">
    <property type="entry name" value="FAD/NAD(P)-binding domain"/>
    <property type="match status" value="1"/>
</dbReference>
<dbReference type="Gene3D" id="3.30.9.10">
    <property type="entry name" value="D-Amino Acid Oxidase, subunit A, domain 2"/>
    <property type="match status" value="1"/>
</dbReference>
<protein>
    <submittedName>
        <fullName evidence="3">Sarcosine oxidase beta subunit</fullName>
        <ecNumber evidence="3">1.5.3.1</ecNumber>
    </submittedName>
</protein>
<dbReference type="PANTHER" id="PTHR13847:SF287">
    <property type="entry name" value="FAD-DEPENDENT OXIDOREDUCTASE DOMAIN-CONTAINING PROTEIN 1"/>
    <property type="match status" value="1"/>
</dbReference>
<accession>A0A150N354</accession>
<evidence type="ECO:0000259" key="2">
    <source>
        <dbReference type="Pfam" id="PF01266"/>
    </source>
</evidence>
<dbReference type="SUPFAM" id="SSF51905">
    <property type="entry name" value="FAD/NAD(P)-binding domain"/>
    <property type="match status" value="1"/>
</dbReference>
<dbReference type="PATRIC" id="fig|153151.4.peg.2760"/>
<gene>
    <name evidence="3" type="ORF">B4110_2248</name>
</gene>
<evidence type="ECO:0000313" key="4">
    <source>
        <dbReference type="Proteomes" id="UP000075324"/>
    </source>
</evidence>
<feature type="domain" description="FAD dependent oxidoreductase" evidence="2">
    <location>
        <begin position="58"/>
        <end position="409"/>
    </location>
</feature>
<organism evidence="3 4">
    <name type="scientific">Parageobacillus toebii</name>
    <dbReference type="NCBI Taxonomy" id="153151"/>
    <lineage>
        <taxon>Bacteria</taxon>
        <taxon>Bacillati</taxon>
        <taxon>Bacillota</taxon>
        <taxon>Bacilli</taxon>
        <taxon>Bacillales</taxon>
        <taxon>Anoxybacillaceae</taxon>
        <taxon>Parageobacillus</taxon>
    </lineage>
</organism>
<evidence type="ECO:0000256" key="1">
    <source>
        <dbReference type="ARBA" id="ARBA00023002"/>
    </source>
</evidence>
<keyword evidence="1 3" id="KW-0560">Oxidoreductase</keyword>
<dbReference type="EMBL" id="LQYW01000044">
    <property type="protein sequence ID" value="KYD31012.1"/>
    <property type="molecule type" value="Genomic_DNA"/>
</dbReference>
<sequence>MVYTGFLFCRDEFRLRKEEHRRELFLLLKGVQRMSGSNDRQTGLYVYGGRRIWMKTADIIIVGGGVMGSSVAFHLRKIGFDGRIVVFEKDPLYEFSSTPRSAGGIRQLYTTPINIQLSRYSLQIYKQFPQTMAIDGELAEIHFRQNGYLFLATKEMLPSLKKHCSLQNQYGVPSQVLSAQELLNIIPELNIDDLAGGLYCHEDGYLDPYSVMQGYKKNAQRLGVEYIYKEVETITTDENKVSGVRLVDGTVHHSPTVINCAGAWGVYLSEKIGVPLPVHPLKRQIFQFDVATPLKKELPLTIDPTGVYFRHEGSKILSGFSEDTKPGIDFTVTRSLFYEQMWPILAQRIPNFEAVKVTAAWAGLYSFNTADHNAIIGKHPSLHGYYMALGFSGHGMQQAPGVGIGLAELIYYGKYKTIDLTPLRFERFAENDLVLEDAVV</sequence>
<dbReference type="AlphaFoldDB" id="A0A150N354"/>
<dbReference type="InterPro" id="IPR036188">
    <property type="entry name" value="FAD/NAD-bd_sf"/>
</dbReference>
<dbReference type="GO" id="GO:0032981">
    <property type="term" value="P:mitochondrial respiratory chain complex I assembly"/>
    <property type="evidence" value="ECO:0007669"/>
    <property type="project" value="TreeGrafter"/>
</dbReference>
<dbReference type="GO" id="GO:0005737">
    <property type="term" value="C:cytoplasm"/>
    <property type="evidence" value="ECO:0007669"/>
    <property type="project" value="TreeGrafter"/>
</dbReference>